<dbReference type="InterPro" id="IPR013149">
    <property type="entry name" value="ADH-like_C"/>
</dbReference>
<comment type="caution">
    <text evidence="2">The sequence shown here is derived from an EMBL/GenBank/DDBJ whole genome shotgun (WGS) entry which is preliminary data.</text>
</comment>
<dbReference type="GO" id="GO:0043957">
    <property type="term" value="F:acryloyl-CoA reductase (NADPH) activity"/>
    <property type="evidence" value="ECO:0007669"/>
    <property type="project" value="TreeGrafter"/>
</dbReference>
<name>A0A4Q0ZN46_9BACT</name>
<dbReference type="Pfam" id="PF08240">
    <property type="entry name" value="ADH_N"/>
    <property type="match status" value="1"/>
</dbReference>
<protein>
    <submittedName>
        <fullName evidence="2">Oxidoreductase</fullName>
    </submittedName>
</protein>
<dbReference type="InterPro" id="IPR011032">
    <property type="entry name" value="GroES-like_sf"/>
</dbReference>
<dbReference type="RefSeq" id="WP_128985890.1">
    <property type="nucleotide sequence ID" value="NZ_PDJZ01000003.1"/>
</dbReference>
<reference evidence="2 3" key="1">
    <citation type="submission" date="2017-10" db="EMBL/GenBank/DDBJ databases">
        <title>Genomics of the genus Arcobacter.</title>
        <authorList>
            <person name="Perez-Cataluna A."/>
            <person name="Figueras M.J."/>
        </authorList>
    </citation>
    <scope>NUCLEOTIDE SEQUENCE [LARGE SCALE GENOMIC DNA]</scope>
    <source>
        <strain evidence="2 3">F26</strain>
    </source>
</reference>
<dbReference type="Gene3D" id="3.40.50.720">
    <property type="entry name" value="NAD(P)-binding Rossmann-like Domain"/>
    <property type="match status" value="1"/>
</dbReference>
<dbReference type="SUPFAM" id="SSF50129">
    <property type="entry name" value="GroES-like"/>
    <property type="match status" value="1"/>
</dbReference>
<accession>A0A4Q0ZN46</accession>
<dbReference type="InterPro" id="IPR013154">
    <property type="entry name" value="ADH-like_N"/>
</dbReference>
<dbReference type="SUPFAM" id="SSF51735">
    <property type="entry name" value="NAD(P)-binding Rossmann-fold domains"/>
    <property type="match status" value="1"/>
</dbReference>
<proteinExistence type="predicted"/>
<evidence type="ECO:0000313" key="2">
    <source>
        <dbReference type="EMBL" id="RXJ85028.1"/>
    </source>
</evidence>
<dbReference type="PANTHER" id="PTHR43677:SF1">
    <property type="entry name" value="ACRYLYL-COA REDUCTASE ACUI-RELATED"/>
    <property type="match status" value="1"/>
</dbReference>
<dbReference type="InterPro" id="IPR014188">
    <property type="entry name" value="Acrylyl-CoA_reductase_AcuI"/>
</dbReference>
<feature type="domain" description="Enoyl reductase (ER)" evidence="1">
    <location>
        <begin position="8"/>
        <end position="325"/>
    </location>
</feature>
<dbReference type="NCBIfam" id="TIGR02823">
    <property type="entry name" value="oxido_YhdH"/>
    <property type="match status" value="1"/>
</dbReference>
<dbReference type="OrthoDB" id="9782155at2"/>
<dbReference type="Proteomes" id="UP000290870">
    <property type="component" value="Unassembled WGS sequence"/>
</dbReference>
<evidence type="ECO:0000313" key="3">
    <source>
        <dbReference type="Proteomes" id="UP000290870"/>
    </source>
</evidence>
<dbReference type="Pfam" id="PF00107">
    <property type="entry name" value="ADH_zinc_N"/>
    <property type="match status" value="1"/>
</dbReference>
<dbReference type="InterPro" id="IPR020843">
    <property type="entry name" value="ER"/>
</dbReference>
<dbReference type="EMBL" id="PDJZ01000003">
    <property type="protein sequence ID" value="RXJ85028.1"/>
    <property type="molecule type" value="Genomic_DNA"/>
</dbReference>
<evidence type="ECO:0000259" key="1">
    <source>
        <dbReference type="SMART" id="SM00829"/>
    </source>
</evidence>
<dbReference type="Gene3D" id="3.90.180.10">
    <property type="entry name" value="Medium-chain alcohol dehydrogenases, catalytic domain"/>
    <property type="match status" value="1"/>
</dbReference>
<dbReference type="SMART" id="SM00829">
    <property type="entry name" value="PKS_ER"/>
    <property type="match status" value="1"/>
</dbReference>
<dbReference type="InterPro" id="IPR036291">
    <property type="entry name" value="NAD(P)-bd_dom_sf"/>
</dbReference>
<dbReference type="PANTHER" id="PTHR43677">
    <property type="entry name" value="SHORT-CHAIN DEHYDROGENASE/REDUCTASE"/>
    <property type="match status" value="1"/>
</dbReference>
<dbReference type="AlphaFoldDB" id="A0A4Q0ZN46"/>
<dbReference type="CDD" id="cd05280">
    <property type="entry name" value="MDR_yhdh_yhfp"/>
    <property type="match status" value="1"/>
</dbReference>
<organism evidence="2 3">
    <name type="scientific">Arcobacter cloacae</name>
    <dbReference type="NCBI Taxonomy" id="1054034"/>
    <lineage>
        <taxon>Bacteria</taxon>
        <taxon>Pseudomonadati</taxon>
        <taxon>Campylobacterota</taxon>
        <taxon>Epsilonproteobacteria</taxon>
        <taxon>Campylobacterales</taxon>
        <taxon>Arcobacteraceae</taxon>
        <taxon>Arcobacter</taxon>
    </lineage>
</organism>
<sequence length="329" mass="35778">MKAFVVEKTENKEFISEVKDLPIPKCQEKDEIVIKVTYSSLNYKDALSSIGNPGVTRNFPHITGIDVAGTVYETTSTIFKTGERVLVTGYDLGMNTDGGHAQFVKVPASWVARIPDAITEKEIMTFGTAGLTAALSINELISNHIKPENGDILVTGATGGVGSIAVSILSKLGYNVIAISGKSEKYEYLKRIGATEVISREEFLSTSTKPLLAEKYAGVVDTVGGDILAAALKQIKYDGVATCCGLTSSHELNTNVFPFILRGVRLIGIDSVECKLEKKQAAWEKLASRWKINNLINMTNEISLYEIKEAYEQLLSGKAVGRYLVKISE</sequence>
<gene>
    <name evidence="2" type="ORF">CRU90_03470</name>
</gene>
<dbReference type="InterPro" id="IPR051397">
    <property type="entry name" value="Zn-ADH-like_protein"/>
</dbReference>